<name>A0A9P8DCW0_9HYPO</name>
<dbReference type="Proteomes" id="UP000827133">
    <property type="component" value="Unassembled WGS sequence"/>
</dbReference>
<reference evidence="1" key="1">
    <citation type="journal article" date="2021" name="Mol. Plant Microbe Interact.">
        <title>Telomere to telomere genome assembly of Fusarium musae F31, causal agent of crown rot disease of banana.</title>
        <authorList>
            <person name="Degradi L."/>
            <person name="Tava V."/>
            <person name="Kunova A."/>
            <person name="Cortesi P."/>
            <person name="Saracchi M."/>
            <person name="Pasquali M."/>
        </authorList>
    </citation>
    <scope>NUCLEOTIDE SEQUENCE</scope>
    <source>
        <strain evidence="1">F31</strain>
    </source>
</reference>
<proteinExistence type="predicted"/>
<evidence type="ECO:0000313" key="2">
    <source>
        <dbReference type="Proteomes" id="UP000827133"/>
    </source>
</evidence>
<dbReference type="AlphaFoldDB" id="A0A9P8DCW0"/>
<dbReference type="RefSeq" id="XP_044678629.1">
    <property type="nucleotide sequence ID" value="XM_044825712.1"/>
</dbReference>
<gene>
    <name evidence="1" type="ORF">J7337_008088</name>
</gene>
<organism evidence="1 2">
    <name type="scientific">Fusarium musae</name>
    <dbReference type="NCBI Taxonomy" id="1042133"/>
    <lineage>
        <taxon>Eukaryota</taxon>
        <taxon>Fungi</taxon>
        <taxon>Dikarya</taxon>
        <taxon>Ascomycota</taxon>
        <taxon>Pezizomycotina</taxon>
        <taxon>Sordariomycetes</taxon>
        <taxon>Hypocreomycetidae</taxon>
        <taxon>Hypocreales</taxon>
        <taxon>Nectriaceae</taxon>
        <taxon>Fusarium</taxon>
    </lineage>
</organism>
<keyword evidence="2" id="KW-1185">Reference proteome</keyword>
<accession>A0A9P8DCW0</accession>
<dbReference type="KEGG" id="fmu:J7337_008088"/>
<dbReference type="GeneID" id="68315944"/>
<protein>
    <submittedName>
        <fullName evidence="1">Uncharacterized protein</fullName>
    </submittedName>
</protein>
<dbReference type="EMBL" id="JAHBCI010000006">
    <property type="protein sequence ID" value="KAG9499629.1"/>
    <property type="molecule type" value="Genomic_DNA"/>
</dbReference>
<evidence type="ECO:0000313" key="1">
    <source>
        <dbReference type="EMBL" id="KAG9499629.1"/>
    </source>
</evidence>
<sequence length="164" mass="18457">MNYWVERCLDPNCNGTLVDQVLEFGSGRVCNVCSRSTKTEFVKTRVVDLYNEAPYSHDPVERFASLTGTKRNFGTELPPIDMDEKIETFRRVKFLHPMHPLSNGKGCYDPKLNPAVAHAFSGLAALSPVEGTHYENPVEDAREHLETSVKLGIVAQKIFNRPSF</sequence>
<comment type="caution">
    <text evidence="1">The sequence shown here is derived from an EMBL/GenBank/DDBJ whole genome shotgun (WGS) entry which is preliminary data.</text>
</comment>